<evidence type="ECO:0000256" key="5">
    <source>
        <dbReference type="ARBA" id="ARBA00023014"/>
    </source>
</evidence>
<dbReference type="GO" id="GO:0051539">
    <property type="term" value="F:4 iron, 4 sulfur cluster binding"/>
    <property type="evidence" value="ECO:0007669"/>
    <property type="project" value="UniProtKB-KW"/>
</dbReference>
<keyword evidence="4" id="KW-0408">Iron</keyword>
<dbReference type="PANTHER" id="PTHR43255">
    <property type="entry name" value="IRON-SULFUR-BINDING OXIDOREDUCTASE FADF-RELATED-RELATED"/>
    <property type="match status" value="1"/>
</dbReference>
<dbReference type="GO" id="GO:0016491">
    <property type="term" value="F:oxidoreductase activity"/>
    <property type="evidence" value="ECO:0007669"/>
    <property type="project" value="UniProtKB-KW"/>
</dbReference>
<evidence type="ECO:0000313" key="9">
    <source>
        <dbReference type="Proteomes" id="UP000826725"/>
    </source>
</evidence>
<evidence type="ECO:0000256" key="1">
    <source>
        <dbReference type="ARBA" id="ARBA00022485"/>
    </source>
</evidence>
<dbReference type="InterPro" id="IPR017900">
    <property type="entry name" value="4Fe4S_Fe_S_CS"/>
</dbReference>
<dbReference type="PROSITE" id="PS51379">
    <property type="entry name" value="4FE4S_FER_2"/>
    <property type="match status" value="1"/>
</dbReference>
<dbReference type="GO" id="GO:0005886">
    <property type="term" value="C:plasma membrane"/>
    <property type="evidence" value="ECO:0007669"/>
    <property type="project" value="TreeGrafter"/>
</dbReference>
<evidence type="ECO:0000256" key="4">
    <source>
        <dbReference type="ARBA" id="ARBA00023004"/>
    </source>
</evidence>
<dbReference type="RefSeq" id="WP_228855285.1">
    <property type="nucleotide sequence ID" value="NZ_AP024086.1"/>
</dbReference>
<proteinExistence type="predicted"/>
<feature type="transmembrane region" description="Helical" evidence="6">
    <location>
        <begin position="243"/>
        <end position="267"/>
    </location>
</feature>
<dbReference type="EMBL" id="AP024086">
    <property type="protein sequence ID" value="BCL62983.1"/>
    <property type="molecule type" value="Genomic_DNA"/>
</dbReference>
<name>A0A8D5FKD7_9BACT</name>
<dbReference type="PANTHER" id="PTHR43255:SF1">
    <property type="entry name" value="IRON-SULFUR-BINDING OXIDOREDUCTASE FADF-RELATED"/>
    <property type="match status" value="1"/>
</dbReference>
<keyword evidence="6" id="KW-1133">Transmembrane helix</keyword>
<feature type="transmembrane region" description="Helical" evidence="6">
    <location>
        <begin position="279"/>
        <end position="299"/>
    </location>
</feature>
<gene>
    <name evidence="8" type="ORF">DGMP_36760</name>
</gene>
<dbReference type="PROSITE" id="PS00198">
    <property type="entry name" value="4FE4S_FER_1"/>
    <property type="match status" value="1"/>
</dbReference>
<evidence type="ECO:0000256" key="6">
    <source>
        <dbReference type="SAM" id="Phobius"/>
    </source>
</evidence>
<feature type="transmembrane region" description="Helical" evidence="6">
    <location>
        <begin position="147"/>
        <end position="169"/>
    </location>
</feature>
<reference evidence="8" key="1">
    <citation type="submission" date="2020-09" db="EMBL/GenBank/DDBJ databases">
        <title>Desulfogranum mesoprofundum gen. nov., sp. nov., a novel mesophilic, sulfate-reducing chemolithoautotroph isolated from a deep-sea hydrothermal vent chimney in the Suiyo Seamount.</title>
        <authorList>
            <person name="Hashimoto Y."/>
            <person name="Nakagawa S."/>
        </authorList>
    </citation>
    <scope>NUCLEOTIDE SEQUENCE</scope>
    <source>
        <strain evidence="8">KT2</strain>
    </source>
</reference>
<dbReference type="InterPro" id="IPR017896">
    <property type="entry name" value="4Fe4S_Fe-S-bd"/>
</dbReference>
<feature type="transmembrane region" description="Helical" evidence="6">
    <location>
        <begin position="113"/>
        <end position="135"/>
    </location>
</feature>
<evidence type="ECO:0000256" key="3">
    <source>
        <dbReference type="ARBA" id="ARBA00023002"/>
    </source>
</evidence>
<dbReference type="Proteomes" id="UP000826725">
    <property type="component" value="Chromosome"/>
</dbReference>
<feature type="transmembrane region" description="Helical" evidence="6">
    <location>
        <begin position="346"/>
        <end position="366"/>
    </location>
</feature>
<evidence type="ECO:0000259" key="7">
    <source>
        <dbReference type="PROSITE" id="PS51379"/>
    </source>
</evidence>
<evidence type="ECO:0000256" key="2">
    <source>
        <dbReference type="ARBA" id="ARBA00022723"/>
    </source>
</evidence>
<keyword evidence="6" id="KW-0472">Membrane</keyword>
<dbReference type="Pfam" id="PF13183">
    <property type="entry name" value="Fer4_8"/>
    <property type="match status" value="1"/>
</dbReference>
<keyword evidence="9" id="KW-1185">Reference proteome</keyword>
<accession>A0A8D5FKD7</accession>
<feature type="domain" description="4Fe-4S ferredoxin-type" evidence="7">
    <location>
        <begin position="57"/>
        <end position="82"/>
    </location>
</feature>
<dbReference type="GO" id="GO:0046872">
    <property type="term" value="F:metal ion binding"/>
    <property type="evidence" value="ECO:0007669"/>
    <property type="project" value="UniProtKB-KW"/>
</dbReference>
<dbReference type="InterPro" id="IPR051460">
    <property type="entry name" value="HdrC_iron-sulfur_subunit"/>
</dbReference>
<dbReference type="KEGG" id="dbk:DGMP_36760"/>
<sequence>MAISVDPGLLVQLKKYGVQDATTCFNCGNCTAVCSLSTENTPFPRKVIRYLQIGAEEKLLHAPEPWLCYYCGDCSETCPRDANPGEVMMGLRRYLTARYDWTGISRLFYTSKVFEIFAILFVGALVGLGFFFFHGPVVTDRVALNEFASSHVIEILDLIMLVILSGFLLSNARRMAKAVLGDPAQYEKTADGEEGATAPQQEVKKWNGIPVSLYINELKTLLVNFVTQKKFKDCNSKTQSMQWLVHLLIMTGYSTIFVLVVVFLRWFQRDEILPFWSPVRLLGYYGTFAILYGTTYAIIGRLKKVRTVYKYSHSSDWAFLILLWLTTFTGILIHFTRLLGMPLSTYYIYVIHMMIAVPMLVLEVPFAKWAHLLYRPLALYLMRVKERALT</sequence>
<keyword evidence="6" id="KW-0812">Transmembrane</keyword>
<protein>
    <submittedName>
        <fullName evidence="8">QmoC</fullName>
    </submittedName>
</protein>
<dbReference type="AlphaFoldDB" id="A0A8D5FKD7"/>
<evidence type="ECO:0000313" key="8">
    <source>
        <dbReference type="EMBL" id="BCL62983.1"/>
    </source>
</evidence>
<keyword evidence="1" id="KW-0004">4Fe-4S</keyword>
<keyword evidence="2" id="KW-0479">Metal-binding</keyword>
<organism evidence="8 9">
    <name type="scientific">Desulfomarina profundi</name>
    <dbReference type="NCBI Taxonomy" id="2772557"/>
    <lineage>
        <taxon>Bacteria</taxon>
        <taxon>Pseudomonadati</taxon>
        <taxon>Thermodesulfobacteriota</taxon>
        <taxon>Desulfobulbia</taxon>
        <taxon>Desulfobulbales</taxon>
        <taxon>Desulfobulbaceae</taxon>
        <taxon>Desulfomarina</taxon>
    </lineage>
</organism>
<feature type="transmembrane region" description="Helical" evidence="6">
    <location>
        <begin position="319"/>
        <end position="340"/>
    </location>
</feature>
<keyword evidence="3" id="KW-0560">Oxidoreductase</keyword>
<keyword evidence="5" id="KW-0411">Iron-sulfur</keyword>